<feature type="non-terminal residue" evidence="1">
    <location>
        <position position="1"/>
    </location>
</feature>
<dbReference type="AlphaFoldDB" id="X1SGJ4"/>
<evidence type="ECO:0008006" key="2">
    <source>
        <dbReference type="Google" id="ProtNLM"/>
    </source>
</evidence>
<protein>
    <recommendedName>
        <fullName evidence="2">Outer membrane protein beta-barrel domain-containing protein</fullName>
    </recommendedName>
</protein>
<accession>X1SGJ4</accession>
<organism evidence="1">
    <name type="scientific">marine sediment metagenome</name>
    <dbReference type="NCBI Taxonomy" id="412755"/>
    <lineage>
        <taxon>unclassified sequences</taxon>
        <taxon>metagenomes</taxon>
        <taxon>ecological metagenomes</taxon>
    </lineage>
</organism>
<name>X1SGJ4_9ZZZZ</name>
<proteinExistence type="predicted"/>
<reference evidence="1" key="1">
    <citation type="journal article" date="2014" name="Front. Microbiol.">
        <title>High frequency of phylogenetically diverse reductive dehalogenase-homologous genes in deep subseafloor sedimentary metagenomes.</title>
        <authorList>
            <person name="Kawai M."/>
            <person name="Futagami T."/>
            <person name="Toyoda A."/>
            <person name="Takaki Y."/>
            <person name="Nishi S."/>
            <person name="Hori S."/>
            <person name="Arai W."/>
            <person name="Tsubouchi T."/>
            <person name="Morono Y."/>
            <person name="Uchiyama I."/>
            <person name="Ito T."/>
            <person name="Fujiyama A."/>
            <person name="Inagaki F."/>
            <person name="Takami H."/>
        </authorList>
    </citation>
    <scope>NUCLEOTIDE SEQUENCE</scope>
    <source>
        <strain evidence="1">Expedition CK06-06</strain>
    </source>
</reference>
<sequence length="73" mass="8464">ICKHTYWGGVRSSVGAIGFISGYEYSFDNRWSLRAEYSYLMKPLFPILLTDDEFESIVGSVHYLTIGFFKRVK</sequence>
<dbReference type="EMBL" id="BARW01015208">
    <property type="protein sequence ID" value="GAI92083.1"/>
    <property type="molecule type" value="Genomic_DNA"/>
</dbReference>
<evidence type="ECO:0000313" key="1">
    <source>
        <dbReference type="EMBL" id="GAI92083.1"/>
    </source>
</evidence>
<comment type="caution">
    <text evidence="1">The sequence shown here is derived from an EMBL/GenBank/DDBJ whole genome shotgun (WGS) entry which is preliminary data.</text>
</comment>
<gene>
    <name evidence="1" type="ORF">S12H4_26752</name>
</gene>